<proteinExistence type="predicted"/>
<keyword evidence="3" id="KW-1185">Reference proteome</keyword>
<name>A0A9P0E9T2_NEZVI</name>
<evidence type="ECO:0000256" key="1">
    <source>
        <dbReference type="SAM" id="MobiDB-lite"/>
    </source>
</evidence>
<feature type="region of interest" description="Disordered" evidence="1">
    <location>
        <begin position="1"/>
        <end position="22"/>
    </location>
</feature>
<dbReference type="Proteomes" id="UP001152798">
    <property type="component" value="Chromosome 2"/>
</dbReference>
<sequence length="135" mass="15972">MDWYPREHVRKRGSPPTDWDKEMKKTCKGAAWKRVALERKEWKRMGQKFRTRRAIAKGQCEEDTGRAGSWMRCYRRRNPIREMSVGTYRSDQERSLNLVDVTQLLEFMHDLGLAESYGRSARGRTHFASSHSHVI</sequence>
<dbReference type="EMBL" id="OV725078">
    <property type="protein sequence ID" value="CAH1393455.1"/>
    <property type="molecule type" value="Genomic_DNA"/>
</dbReference>
<reference evidence="2" key="1">
    <citation type="submission" date="2022-01" db="EMBL/GenBank/DDBJ databases">
        <authorList>
            <person name="King R."/>
        </authorList>
    </citation>
    <scope>NUCLEOTIDE SEQUENCE</scope>
</reference>
<protein>
    <submittedName>
        <fullName evidence="2">Uncharacterized protein</fullName>
    </submittedName>
</protein>
<dbReference type="AlphaFoldDB" id="A0A9P0E9T2"/>
<evidence type="ECO:0000313" key="2">
    <source>
        <dbReference type="EMBL" id="CAH1393455.1"/>
    </source>
</evidence>
<organism evidence="2 3">
    <name type="scientific">Nezara viridula</name>
    <name type="common">Southern green stink bug</name>
    <name type="synonym">Cimex viridulus</name>
    <dbReference type="NCBI Taxonomy" id="85310"/>
    <lineage>
        <taxon>Eukaryota</taxon>
        <taxon>Metazoa</taxon>
        <taxon>Ecdysozoa</taxon>
        <taxon>Arthropoda</taxon>
        <taxon>Hexapoda</taxon>
        <taxon>Insecta</taxon>
        <taxon>Pterygota</taxon>
        <taxon>Neoptera</taxon>
        <taxon>Paraneoptera</taxon>
        <taxon>Hemiptera</taxon>
        <taxon>Heteroptera</taxon>
        <taxon>Panheteroptera</taxon>
        <taxon>Pentatomomorpha</taxon>
        <taxon>Pentatomoidea</taxon>
        <taxon>Pentatomidae</taxon>
        <taxon>Pentatominae</taxon>
        <taxon>Nezara</taxon>
    </lineage>
</organism>
<accession>A0A9P0E9T2</accession>
<evidence type="ECO:0000313" key="3">
    <source>
        <dbReference type="Proteomes" id="UP001152798"/>
    </source>
</evidence>
<gene>
    <name evidence="2" type="ORF">NEZAVI_LOCUS4126</name>
</gene>